<evidence type="ECO:0000256" key="1">
    <source>
        <dbReference type="ARBA" id="ARBA00023002"/>
    </source>
</evidence>
<dbReference type="Proteomes" id="UP000217265">
    <property type="component" value="Chromosome"/>
</dbReference>
<feature type="signal peptide" evidence="5">
    <location>
        <begin position="1"/>
        <end position="22"/>
    </location>
</feature>
<evidence type="ECO:0000256" key="3">
    <source>
        <dbReference type="ARBA" id="ARBA00048782"/>
    </source>
</evidence>
<keyword evidence="1 4" id="KW-0560">Oxidoreductase</keyword>
<sequence length="208" mass="22892">MKLSVLAALFSGLLFCMTSCNAPTASPVPSTPMDPNIKTETLVLGGGCFWCTEGAYELVPGVKTVVSGYSGGARKNPTYEQICTGTTGHAEVIRIEYDPAEVTLERLLNLFWVVHDPTTLNRQGNDHGTQYRSVIYYANDAQKAAAEKAKTEAQAKFSDPIVTEISPLGIFYEAEEYHQDYFRKNPDAGYCQYVVKSKVDKMKKALAK</sequence>
<evidence type="ECO:0000313" key="8">
    <source>
        <dbReference type="Proteomes" id="UP000217265"/>
    </source>
</evidence>
<keyword evidence="8" id="KW-1185">Reference proteome</keyword>
<dbReference type="OrthoDB" id="4174719at2"/>
<feature type="chain" id="PRO_5012312865" description="Peptide methionine sulfoxide reductase MsrA" evidence="5">
    <location>
        <begin position="23"/>
        <end position="208"/>
    </location>
</feature>
<dbReference type="HAMAP" id="MF_01401">
    <property type="entry name" value="MsrA"/>
    <property type="match status" value="1"/>
</dbReference>
<dbReference type="Gene3D" id="3.30.1060.10">
    <property type="entry name" value="Peptide methionine sulphoxide reductase MsrA"/>
    <property type="match status" value="1"/>
</dbReference>
<evidence type="ECO:0000256" key="4">
    <source>
        <dbReference type="HAMAP-Rule" id="MF_01401"/>
    </source>
</evidence>
<evidence type="ECO:0000256" key="2">
    <source>
        <dbReference type="ARBA" id="ARBA00047806"/>
    </source>
</evidence>
<dbReference type="EMBL" id="CP023344">
    <property type="protein sequence ID" value="ATC63450.1"/>
    <property type="molecule type" value="Genomic_DNA"/>
</dbReference>
<evidence type="ECO:0000259" key="6">
    <source>
        <dbReference type="Pfam" id="PF01625"/>
    </source>
</evidence>
<comment type="function">
    <text evidence="4">Has an important function as a repair enzyme for proteins that have been inactivated by oxidation. Catalyzes the reversible oxidation-reduction of methionine sulfoxide in proteins to methionine.</text>
</comment>
<dbReference type="InterPro" id="IPR036509">
    <property type="entry name" value="Met_Sox_Rdtase_MsrA_sf"/>
</dbReference>
<dbReference type="InterPro" id="IPR002569">
    <property type="entry name" value="Met_Sox_Rdtase_MsrA_dom"/>
</dbReference>
<evidence type="ECO:0000313" key="7">
    <source>
        <dbReference type="EMBL" id="ATC63450.1"/>
    </source>
</evidence>
<organism evidence="7 8">
    <name type="scientific">Nibricoccus aquaticus</name>
    <dbReference type="NCBI Taxonomy" id="2576891"/>
    <lineage>
        <taxon>Bacteria</taxon>
        <taxon>Pseudomonadati</taxon>
        <taxon>Verrucomicrobiota</taxon>
        <taxon>Opitutia</taxon>
        <taxon>Opitutales</taxon>
        <taxon>Opitutaceae</taxon>
        <taxon>Nibricoccus</taxon>
    </lineage>
</organism>
<dbReference type="GO" id="GO:0008113">
    <property type="term" value="F:peptide-methionine (S)-S-oxide reductase activity"/>
    <property type="evidence" value="ECO:0007669"/>
    <property type="project" value="UniProtKB-UniRule"/>
</dbReference>
<dbReference type="PANTHER" id="PTHR43774">
    <property type="entry name" value="PEPTIDE METHIONINE SULFOXIDE REDUCTASE"/>
    <property type="match status" value="1"/>
</dbReference>
<name>A0A290Q8F0_9BACT</name>
<feature type="active site" evidence="4">
    <location>
        <position position="48"/>
    </location>
</feature>
<dbReference type="EC" id="1.8.4.11" evidence="4"/>
<gene>
    <name evidence="4 7" type="primary">msrA</name>
    <name evidence="7" type="ORF">CMV30_05500</name>
</gene>
<dbReference type="NCBIfam" id="TIGR00401">
    <property type="entry name" value="msrA"/>
    <property type="match status" value="1"/>
</dbReference>
<evidence type="ECO:0000256" key="5">
    <source>
        <dbReference type="SAM" id="SignalP"/>
    </source>
</evidence>
<protein>
    <recommendedName>
        <fullName evidence="4">Peptide methionine sulfoxide reductase MsrA</fullName>
        <shortName evidence="4">Protein-methionine-S-oxide reductase</shortName>
        <ecNumber evidence="4">1.8.4.11</ecNumber>
    </recommendedName>
    <alternativeName>
        <fullName evidence="4">Peptide-methionine (S)-S-oxide reductase</fullName>
        <shortName evidence="4">Peptide Met(O) reductase</shortName>
    </alternativeName>
</protein>
<proteinExistence type="inferred from homology"/>
<comment type="catalytic activity">
    <reaction evidence="3 4">
        <text>[thioredoxin]-disulfide + L-methionine + H2O = L-methionine (S)-S-oxide + [thioredoxin]-dithiol</text>
        <dbReference type="Rhea" id="RHEA:19993"/>
        <dbReference type="Rhea" id="RHEA-COMP:10698"/>
        <dbReference type="Rhea" id="RHEA-COMP:10700"/>
        <dbReference type="ChEBI" id="CHEBI:15377"/>
        <dbReference type="ChEBI" id="CHEBI:29950"/>
        <dbReference type="ChEBI" id="CHEBI:50058"/>
        <dbReference type="ChEBI" id="CHEBI:57844"/>
        <dbReference type="ChEBI" id="CHEBI:58772"/>
        <dbReference type="EC" id="1.8.4.11"/>
    </reaction>
</comment>
<comment type="catalytic activity">
    <reaction evidence="2 4">
        <text>L-methionyl-[protein] + [thioredoxin]-disulfide + H2O = L-methionyl-(S)-S-oxide-[protein] + [thioredoxin]-dithiol</text>
        <dbReference type="Rhea" id="RHEA:14217"/>
        <dbReference type="Rhea" id="RHEA-COMP:10698"/>
        <dbReference type="Rhea" id="RHEA-COMP:10700"/>
        <dbReference type="Rhea" id="RHEA-COMP:12313"/>
        <dbReference type="Rhea" id="RHEA-COMP:12315"/>
        <dbReference type="ChEBI" id="CHEBI:15377"/>
        <dbReference type="ChEBI" id="CHEBI:16044"/>
        <dbReference type="ChEBI" id="CHEBI:29950"/>
        <dbReference type="ChEBI" id="CHEBI:44120"/>
        <dbReference type="ChEBI" id="CHEBI:50058"/>
        <dbReference type="EC" id="1.8.4.11"/>
    </reaction>
</comment>
<dbReference type="AlphaFoldDB" id="A0A290Q8F0"/>
<dbReference type="GO" id="GO:0033744">
    <property type="term" value="F:L-methionine:thioredoxin-disulfide S-oxidoreductase activity"/>
    <property type="evidence" value="ECO:0007669"/>
    <property type="project" value="RHEA"/>
</dbReference>
<dbReference type="KEGG" id="vbh:CMV30_05500"/>
<dbReference type="Pfam" id="PF01625">
    <property type="entry name" value="PMSR"/>
    <property type="match status" value="1"/>
</dbReference>
<feature type="domain" description="Peptide methionine sulphoxide reductase MsrA" evidence="6">
    <location>
        <begin position="42"/>
        <end position="192"/>
    </location>
</feature>
<dbReference type="PANTHER" id="PTHR43774:SF1">
    <property type="entry name" value="PEPTIDE METHIONINE SULFOXIDE REDUCTASE MSRA 2"/>
    <property type="match status" value="1"/>
</dbReference>
<comment type="similarity">
    <text evidence="4">Belongs to the MsrA Met sulfoxide reductase family.</text>
</comment>
<accession>A0A290Q8F0</accession>
<reference evidence="7 8" key="1">
    <citation type="submission" date="2017-09" db="EMBL/GenBank/DDBJ databases">
        <title>Complete genome sequence of Verrucomicrobial strain HZ-65, isolated from freshwater.</title>
        <authorList>
            <person name="Choi A."/>
        </authorList>
    </citation>
    <scope>NUCLEOTIDE SEQUENCE [LARGE SCALE GENOMIC DNA]</scope>
    <source>
        <strain evidence="7 8">HZ-65</strain>
    </source>
</reference>
<dbReference type="SUPFAM" id="SSF55068">
    <property type="entry name" value="Peptide methionine sulfoxide reductase"/>
    <property type="match status" value="1"/>
</dbReference>
<keyword evidence="5" id="KW-0732">Signal</keyword>